<dbReference type="AlphaFoldDB" id="A0AAD7W0X0"/>
<evidence type="ECO:0000313" key="2">
    <source>
        <dbReference type="Proteomes" id="UP001221898"/>
    </source>
</evidence>
<name>A0AAD7W0X0_9TELE</name>
<sequence length="71" mass="7641">MPLGSDLRIISGQLPQCGPTHPPHRLQARVHHVPDGSLRAGASPTVTVTHLSIGLTCDPRFGREVGERNEI</sequence>
<organism evidence="1 2">
    <name type="scientific">Aldrovandia affinis</name>
    <dbReference type="NCBI Taxonomy" id="143900"/>
    <lineage>
        <taxon>Eukaryota</taxon>
        <taxon>Metazoa</taxon>
        <taxon>Chordata</taxon>
        <taxon>Craniata</taxon>
        <taxon>Vertebrata</taxon>
        <taxon>Euteleostomi</taxon>
        <taxon>Actinopterygii</taxon>
        <taxon>Neopterygii</taxon>
        <taxon>Teleostei</taxon>
        <taxon>Notacanthiformes</taxon>
        <taxon>Halosauridae</taxon>
        <taxon>Aldrovandia</taxon>
    </lineage>
</organism>
<proteinExistence type="predicted"/>
<evidence type="ECO:0000313" key="1">
    <source>
        <dbReference type="EMBL" id="KAJ8371583.1"/>
    </source>
</evidence>
<accession>A0AAD7W0X0</accession>
<comment type="caution">
    <text evidence="1">The sequence shown here is derived from an EMBL/GenBank/DDBJ whole genome shotgun (WGS) entry which is preliminary data.</text>
</comment>
<dbReference type="EMBL" id="JAINUG010000443">
    <property type="protein sequence ID" value="KAJ8371583.1"/>
    <property type="molecule type" value="Genomic_DNA"/>
</dbReference>
<gene>
    <name evidence="1" type="ORF">AAFF_G00306950</name>
</gene>
<protein>
    <submittedName>
        <fullName evidence="1">Uncharacterized protein</fullName>
    </submittedName>
</protein>
<keyword evidence="2" id="KW-1185">Reference proteome</keyword>
<dbReference type="Proteomes" id="UP001221898">
    <property type="component" value="Unassembled WGS sequence"/>
</dbReference>
<reference evidence="1" key="1">
    <citation type="journal article" date="2023" name="Science">
        <title>Genome structures resolve the early diversification of teleost fishes.</title>
        <authorList>
            <person name="Parey E."/>
            <person name="Louis A."/>
            <person name="Montfort J."/>
            <person name="Bouchez O."/>
            <person name="Roques C."/>
            <person name="Iampietro C."/>
            <person name="Lluch J."/>
            <person name="Castinel A."/>
            <person name="Donnadieu C."/>
            <person name="Desvignes T."/>
            <person name="Floi Bucao C."/>
            <person name="Jouanno E."/>
            <person name="Wen M."/>
            <person name="Mejri S."/>
            <person name="Dirks R."/>
            <person name="Jansen H."/>
            <person name="Henkel C."/>
            <person name="Chen W.J."/>
            <person name="Zahm M."/>
            <person name="Cabau C."/>
            <person name="Klopp C."/>
            <person name="Thompson A.W."/>
            <person name="Robinson-Rechavi M."/>
            <person name="Braasch I."/>
            <person name="Lecointre G."/>
            <person name="Bobe J."/>
            <person name="Postlethwait J.H."/>
            <person name="Berthelot C."/>
            <person name="Roest Crollius H."/>
            <person name="Guiguen Y."/>
        </authorList>
    </citation>
    <scope>NUCLEOTIDE SEQUENCE</scope>
    <source>
        <strain evidence="1">NC1722</strain>
    </source>
</reference>